<evidence type="ECO:0000256" key="3">
    <source>
        <dbReference type="ARBA" id="ARBA00005641"/>
    </source>
</evidence>
<organism evidence="12 13">
    <name type="scientific">Durusdinium trenchii</name>
    <dbReference type="NCBI Taxonomy" id="1381693"/>
    <lineage>
        <taxon>Eukaryota</taxon>
        <taxon>Sar</taxon>
        <taxon>Alveolata</taxon>
        <taxon>Dinophyceae</taxon>
        <taxon>Suessiales</taxon>
        <taxon>Symbiodiniaceae</taxon>
        <taxon>Durusdinium</taxon>
    </lineage>
</organism>
<evidence type="ECO:0000313" key="13">
    <source>
        <dbReference type="Proteomes" id="UP001642464"/>
    </source>
</evidence>
<comment type="catalytic activity">
    <reaction evidence="1">
        <text>Random hydrolysis of (1-&gt;4)-beta-D-mannosidic linkages in mannans, galactomannans and glucomannans.</text>
        <dbReference type="EC" id="3.2.1.78"/>
    </reaction>
</comment>
<dbReference type="Gene3D" id="3.20.20.80">
    <property type="entry name" value="Glycosidases"/>
    <property type="match status" value="1"/>
</dbReference>
<reference evidence="12 13" key="1">
    <citation type="submission" date="2024-02" db="EMBL/GenBank/DDBJ databases">
        <authorList>
            <person name="Chen Y."/>
            <person name="Shah S."/>
            <person name="Dougan E. K."/>
            <person name="Thang M."/>
            <person name="Chan C."/>
        </authorList>
    </citation>
    <scope>NUCLEOTIDE SEQUENCE [LARGE SCALE GENOMIC DNA]</scope>
</reference>
<comment type="similarity">
    <text evidence="3 9">Belongs to the glycosyl hydrolase 5 (cellulase A) family.</text>
</comment>
<dbReference type="InterPro" id="IPR017853">
    <property type="entry name" value="GH"/>
</dbReference>
<gene>
    <name evidence="12" type="ORF">SCF082_LOCUS10331</name>
</gene>
<dbReference type="Proteomes" id="UP001642464">
    <property type="component" value="Unassembled WGS sequence"/>
</dbReference>
<proteinExistence type="inferred from homology"/>
<evidence type="ECO:0000256" key="1">
    <source>
        <dbReference type="ARBA" id="ARBA00001678"/>
    </source>
</evidence>
<keyword evidence="5" id="KW-0964">Secreted</keyword>
<dbReference type="EMBL" id="CAXAMM010006025">
    <property type="protein sequence ID" value="CAK9009564.1"/>
    <property type="molecule type" value="Genomic_DNA"/>
</dbReference>
<evidence type="ECO:0000256" key="6">
    <source>
        <dbReference type="ARBA" id="ARBA00022729"/>
    </source>
</evidence>
<sequence length="396" mass="44333">MAVAAVALFCILATLSHALQVATDSGPNQMRPCRRKADVTIPQGLVAGPPAEKSVQCNWGGVNSYFLYALPEAQQDAILRSLQKYGLKVVRIFIDTVSKDHKDSGSFFVPHLEPDHMGQYDTTVLELINKLMVKVQLYGIKLAIALHDRYSLGCYSCDGYQKDLQLNCIAPKCSRLNDATEFYKSNVAIEFFDKRLRMILNYKNPLLGKRWGELKDVVAMYEIQNEAQGLDSSWVEGWHCARANVIRSSISSEILIGTGGGRTFASSSRLEHFYCPDIDVVTLHDYDSTSWTQMYGGILAARDLGLTYGKKVVHEEFGREHKLARPDYFYAVISAAVDLGVPFMPWQYVIPANNRDDDYEFDERQAAWPVLVFGVLQANATPAAFTWSNLELCTVA</sequence>
<name>A0ABP0J5S0_9DINO</name>
<keyword evidence="7 9" id="KW-0378">Hydrolase</keyword>
<evidence type="ECO:0000256" key="2">
    <source>
        <dbReference type="ARBA" id="ARBA00004613"/>
    </source>
</evidence>
<evidence type="ECO:0000256" key="7">
    <source>
        <dbReference type="ARBA" id="ARBA00022801"/>
    </source>
</evidence>
<dbReference type="EC" id="3.2.1.78" evidence="4"/>
<evidence type="ECO:0000256" key="9">
    <source>
        <dbReference type="RuleBase" id="RU361153"/>
    </source>
</evidence>
<keyword evidence="6 10" id="KW-0732">Signal</keyword>
<evidence type="ECO:0000256" key="5">
    <source>
        <dbReference type="ARBA" id="ARBA00022525"/>
    </source>
</evidence>
<dbReference type="PANTHER" id="PTHR31451">
    <property type="match status" value="1"/>
</dbReference>
<dbReference type="InterPro" id="IPR001547">
    <property type="entry name" value="Glyco_hydro_5"/>
</dbReference>
<feature type="signal peptide" evidence="10">
    <location>
        <begin position="1"/>
        <end position="18"/>
    </location>
</feature>
<evidence type="ECO:0000256" key="4">
    <source>
        <dbReference type="ARBA" id="ARBA00012706"/>
    </source>
</evidence>
<dbReference type="SUPFAM" id="SSF51445">
    <property type="entry name" value="(Trans)glycosidases"/>
    <property type="match status" value="1"/>
</dbReference>
<keyword evidence="13" id="KW-1185">Reference proteome</keyword>
<evidence type="ECO:0000256" key="10">
    <source>
        <dbReference type="SAM" id="SignalP"/>
    </source>
</evidence>
<keyword evidence="8 9" id="KW-0326">Glycosidase</keyword>
<protein>
    <recommendedName>
        <fullName evidence="4">mannan endo-1,4-beta-mannosidase</fullName>
        <ecNumber evidence="4">3.2.1.78</ecNumber>
    </recommendedName>
</protein>
<comment type="caution">
    <text evidence="12">The sequence shown here is derived from an EMBL/GenBank/DDBJ whole genome shotgun (WGS) entry which is preliminary data.</text>
</comment>
<accession>A0ABP0J5S0</accession>
<evidence type="ECO:0000313" key="12">
    <source>
        <dbReference type="EMBL" id="CAK9009564.1"/>
    </source>
</evidence>
<dbReference type="Pfam" id="PF00150">
    <property type="entry name" value="Cellulase"/>
    <property type="match status" value="1"/>
</dbReference>
<comment type="subcellular location">
    <subcellularLocation>
        <location evidence="2">Secreted</location>
    </subcellularLocation>
</comment>
<feature type="domain" description="Glycoside hydrolase family 5" evidence="11">
    <location>
        <begin position="58"/>
        <end position="347"/>
    </location>
</feature>
<feature type="chain" id="PRO_5047357676" description="mannan endo-1,4-beta-mannosidase" evidence="10">
    <location>
        <begin position="19"/>
        <end position="396"/>
    </location>
</feature>
<evidence type="ECO:0000259" key="11">
    <source>
        <dbReference type="Pfam" id="PF00150"/>
    </source>
</evidence>
<evidence type="ECO:0000256" key="8">
    <source>
        <dbReference type="ARBA" id="ARBA00023295"/>
    </source>
</evidence>
<dbReference type="PANTHER" id="PTHR31451:SF39">
    <property type="entry name" value="MANNAN ENDO-1,4-BETA-MANNOSIDASE 1"/>
    <property type="match status" value="1"/>
</dbReference>
<dbReference type="InterPro" id="IPR045053">
    <property type="entry name" value="MAN-like"/>
</dbReference>